<proteinExistence type="predicted"/>
<dbReference type="EMBL" id="MTHB01000011">
    <property type="protein sequence ID" value="OXC80670.1"/>
    <property type="molecule type" value="Genomic_DNA"/>
</dbReference>
<gene>
    <name evidence="1" type="ORF">BSU04_00870</name>
</gene>
<protein>
    <submittedName>
        <fullName evidence="1">Uncharacterized protein</fullName>
    </submittedName>
</protein>
<comment type="caution">
    <text evidence="1">The sequence shown here is derived from an EMBL/GenBank/DDBJ whole genome shotgun (WGS) entry which is preliminary data.</text>
</comment>
<evidence type="ECO:0000313" key="1">
    <source>
        <dbReference type="EMBL" id="OXC80670.1"/>
    </source>
</evidence>
<dbReference type="Proteomes" id="UP000214720">
    <property type="component" value="Unassembled WGS sequence"/>
</dbReference>
<evidence type="ECO:0000313" key="2">
    <source>
        <dbReference type="Proteomes" id="UP000214720"/>
    </source>
</evidence>
<dbReference type="AlphaFoldDB" id="A0A226XCD3"/>
<name>A0A226XCD3_CABSO</name>
<organism evidence="1 2">
    <name type="scientific">Caballeronia sordidicola</name>
    <name type="common">Burkholderia sordidicola</name>
    <dbReference type="NCBI Taxonomy" id="196367"/>
    <lineage>
        <taxon>Bacteria</taxon>
        <taxon>Pseudomonadati</taxon>
        <taxon>Pseudomonadota</taxon>
        <taxon>Betaproteobacteria</taxon>
        <taxon>Burkholderiales</taxon>
        <taxon>Burkholderiaceae</taxon>
        <taxon>Caballeronia</taxon>
    </lineage>
</organism>
<accession>A0A226XCD3</accession>
<dbReference type="RefSeq" id="WP_144021085.1">
    <property type="nucleotide sequence ID" value="NZ_MTHB01000011.1"/>
</dbReference>
<reference evidence="2" key="1">
    <citation type="submission" date="2017-01" db="EMBL/GenBank/DDBJ databases">
        <title>Genome Analysis of Deinococcus marmoris KOPRI26562.</title>
        <authorList>
            <person name="Kim J.H."/>
            <person name="Oh H.-M."/>
        </authorList>
    </citation>
    <scope>NUCLEOTIDE SEQUENCE [LARGE SCALE GENOMIC DNA]</scope>
    <source>
        <strain evidence="2">PAMC 26633</strain>
    </source>
</reference>
<sequence length="92" mass="10784">MSRSRWEHLGARHALAIRAIRAIRAICAVLLHALREVCGFDRDERRSRARLAAPITTNMRTPHCIHLPIVERFFYDVPDIHRRFNNLRVDST</sequence>